<dbReference type="AlphaFoldDB" id="A0A291RW96"/>
<evidence type="ECO:0000313" key="4">
    <source>
        <dbReference type="Proteomes" id="UP000221961"/>
    </source>
</evidence>
<organism evidence="3 4">
    <name type="scientific">Nocardia terpenica</name>
    <dbReference type="NCBI Taxonomy" id="455432"/>
    <lineage>
        <taxon>Bacteria</taxon>
        <taxon>Bacillati</taxon>
        <taxon>Actinomycetota</taxon>
        <taxon>Actinomycetes</taxon>
        <taxon>Mycobacteriales</taxon>
        <taxon>Nocardiaceae</taxon>
        <taxon>Nocardia</taxon>
    </lineage>
</organism>
<dbReference type="KEGG" id="ntp:CRH09_14695"/>
<proteinExistence type="predicted"/>
<dbReference type="SUPFAM" id="SSF50475">
    <property type="entry name" value="FMN-binding split barrel"/>
    <property type="match status" value="1"/>
</dbReference>
<evidence type="ECO:0000256" key="1">
    <source>
        <dbReference type="ARBA" id="ARBA00023002"/>
    </source>
</evidence>
<dbReference type="PANTHER" id="PTHR35176:SF4">
    <property type="entry name" value="PYRIDOXAMINE 5'-PHOSPHATE OXIDASE-RELATED FMN-BINDING"/>
    <property type="match status" value="1"/>
</dbReference>
<dbReference type="RefSeq" id="WP_098698634.1">
    <property type="nucleotide sequence ID" value="NZ_CP023778.1"/>
</dbReference>
<accession>A0A291RW96</accession>
<dbReference type="InterPro" id="IPR012349">
    <property type="entry name" value="Split_barrel_FMN-bd"/>
</dbReference>
<name>A0A291RW96_9NOCA</name>
<dbReference type="GO" id="GO:0016627">
    <property type="term" value="F:oxidoreductase activity, acting on the CH-CH group of donors"/>
    <property type="evidence" value="ECO:0007669"/>
    <property type="project" value="TreeGrafter"/>
</dbReference>
<sequence length="148" mass="16464">MAEGALPDPNTPFGERVWRRLREEQLIWLTTVGKDGTPQPNPVGFVFQDDQSILVYSALGARRLDHIAERPRVALHFDAQFVPDGTGGDIVIFTGTARRADDIPQAHENPAYLAKCGDDAVRAFGSVEKFSEKFPVPLRIEIVRTRGH</sequence>
<dbReference type="EMBL" id="CP023778">
    <property type="protein sequence ID" value="ATL71793.1"/>
    <property type="molecule type" value="Genomic_DNA"/>
</dbReference>
<dbReference type="GeneID" id="88358646"/>
<gene>
    <name evidence="3" type="ORF">CRH09_14695</name>
</gene>
<dbReference type="InterPro" id="IPR011576">
    <property type="entry name" value="Pyridox_Oxase_N"/>
</dbReference>
<protein>
    <submittedName>
        <fullName evidence="3">PPOX class F420-dependent enzyme</fullName>
    </submittedName>
</protein>
<dbReference type="Pfam" id="PF01243">
    <property type="entry name" value="PNPOx_N"/>
    <property type="match status" value="1"/>
</dbReference>
<evidence type="ECO:0000313" key="3">
    <source>
        <dbReference type="EMBL" id="ATL71793.1"/>
    </source>
</evidence>
<dbReference type="Gene3D" id="2.30.110.10">
    <property type="entry name" value="Electron Transport, Fmn-binding Protein, Chain A"/>
    <property type="match status" value="1"/>
</dbReference>
<dbReference type="PANTHER" id="PTHR35176">
    <property type="entry name" value="HEME OXYGENASE HI_0854-RELATED"/>
    <property type="match status" value="1"/>
</dbReference>
<feature type="domain" description="Pyridoxamine 5'-phosphate oxidase N-terminal" evidence="2">
    <location>
        <begin position="20"/>
        <end position="108"/>
    </location>
</feature>
<dbReference type="GO" id="GO:0070967">
    <property type="term" value="F:coenzyme F420 binding"/>
    <property type="evidence" value="ECO:0007669"/>
    <property type="project" value="TreeGrafter"/>
</dbReference>
<dbReference type="Proteomes" id="UP000221961">
    <property type="component" value="Chromosome"/>
</dbReference>
<keyword evidence="1" id="KW-0560">Oxidoreductase</keyword>
<evidence type="ECO:0000259" key="2">
    <source>
        <dbReference type="Pfam" id="PF01243"/>
    </source>
</evidence>
<dbReference type="GO" id="GO:0005829">
    <property type="term" value="C:cytosol"/>
    <property type="evidence" value="ECO:0007669"/>
    <property type="project" value="TreeGrafter"/>
</dbReference>
<dbReference type="InterPro" id="IPR052019">
    <property type="entry name" value="F420H2_bilvrd_red/Heme_oxyg"/>
</dbReference>
<reference evidence="3 4" key="1">
    <citation type="submission" date="2017-10" db="EMBL/GenBank/DDBJ databases">
        <title>Comparative genomics between pathogenic Norcardia.</title>
        <authorList>
            <person name="Zeng L."/>
        </authorList>
    </citation>
    <scope>NUCLEOTIDE SEQUENCE [LARGE SCALE GENOMIC DNA]</scope>
    <source>
        <strain evidence="3 4">NC_YFY_NT001</strain>
    </source>
</reference>